<dbReference type="GO" id="GO:0016020">
    <property type="term" value="C:membrane"/>
    <property type="evidence" value="ECO:0007669"/>
    <property type="project" value="TreeGrafter"/>
</dbReference>
<protein>
    <recommendedName>
        <fullName evidence="1">Glycolipid transfer protein domain-containing protein</fullName>
    </recommendedName>
</protein>
<proteinExistence type="predicted"/>
<dbReference type="InterPro" id="IPR036497">
    <property type="entry name" value="GLTP_sf"/>
</dbReference>
<sequence length="204" mass="22623">MEGGTVLTPAVEGMKQIKSQNGDMLTKPFLNVCKLILPILDKLGAAMSVVKSDISGNISRLESKYETNPSRFNYLYSFVQAEVETKTAKSSSSCTNALLWLTRTMDFIVELFRNLAQNQDWSMSQACSDSYAKTLKNWHGWLASSTFSVAIKLAPDRKKFMEVIVGGGRNSYGEVEAFYTTLSPILHQIHKFLASVGLDTMKAS</sequence>
<dbReference type="SUPFAM" id="SSF110004">
    <property type="entry name" value="Glycolipid transfer protein, GLTP"/>
    <property type="match status" value="1"/>
</dbReference>
<dbReference type="AlphaFoldDB" id="A0A328CYS2"/>
<feature type="domain" description="Glycolipid transfer protein" evidence="1">
    <location>
        <begin position="25"/>
        <end position="164"/>
    </location>
</feature>
<gene>
    <name evidence="2" type="ORF">DM860_002334</name>
</gene>
<accession>A0A328CYS2</accession>
<evidence type="ECO:0000259" key="1">
    <source>
        <dbReference type="Pfam" id="PF08718"/>
    </source>
</evidence>
<dbReference type="Gene3D" id="1.10.3520.10">
    <property type="entry name" value="Glycolipid transfer protein"/>
    <property type="match status" value="1"/>
</dbReference>
<dbReference type="Pfam" id="PF08718">
    <property type="entry name" value="GLTP"/>
    <property type="match status" value="1"/>
</dbReference>
<keyword evidence="3" id="KW-1185">Reference proteome</keyword>
<dbReference type="PANTHER" id="PTHR10219:SF84">
    <property type="entry name" value="GLYCOLIPID TRANSFER PROTEIN 1-LIKE"/>
    <property type="match status" value="1"/>
</dbReference>
<dbReference type="GO" id="GO:1902388">
    <property type="term" value="F:ceramide 1-phosphate transfer activity"/>
    <property type="evidence" value="ECO:0007669"/>
    <property type="project" value="TreeGrafter"/>
</dbReference>
<dbReference type="InterPro" id="IPR014830">
    <property type="entry name" value="Glycolipid_transfer_prot_dom"/>
</dbReference>
<dbReference type="GO" id="GO:1902387">
    <property type="term" value="F:ceramide 1-phosphate binding"/>
    <property type="evidence" value="ECO:0007669"/>
    <property type="project" value="TreeGrafter"/>
</dbReference>
<comment type="caution">
    <text evidence="2">The sequence shown here is derived from an EMBL/GenBank/DDBJ whole genome shotgun (WGS) entry which is preliminary data.</text>
</comment>
<evidence type="ECO:0000313" key="3">
    <source>
        <dbReference type="Proteomes" id="UP000249390"/>
    </source>
</evidence>
<dbReference type="GO" id="GO:0005829">
    <property type="term" value="C:cytosol"/>
    <property type="evidence" value="ECO:0007669"/>
    <property type="project" value="TreeGrafter"/>
</dbReference>
<dbReference type="FunFam" id="1.10.3520.10:FF:000004">
    <property type="entry name" value="Glycolipid transfer protein 1"/>
    <property type="match status" value="1"/>
</dbReference>
<dbReference type="PANTHER" id="PTHR10219">
    <property type="entry name" value="GLYCOLIPID TRANSFER PROTEIN-RELATED"/>
    <property type="match status" value="1"/>
</dbReference>
<dbReference type="EMBL" id="NQVE01000209">
    <property type="protein sequence ID" value="RAL38356.1"/>
    <property type="molecule type" value="Genomic_DNA"/>
</dbReference>
<dbReference type="Proteomes" id="UP000249390">
    <property type="component" value="Unassembled WGS sequence"/>
</dbReference>
<evidence type="ECO:0000313" key="2">
    <source>
        <dbReference type="EMBL" id="RAL38356.1"/>
    </source>
</evidence>
<reference evidence="2 3" key="1">
    <citation type="submission" date="2018-06" db="EMBL/GenBank/DDBJ databases">
        <title>The Genome of Cuscuta australis (Dodder) Provides Insight into the Evolution of Plant Parasitism.</title>
        <authorList>
            <person name="Liu H."/>
        </authorList>
    </citation>
    <scope>NUCLEOTIDE SEQUENCE [LARGE SCALE GENOMIC DNA]</scope>
    <source>
        <strain evidence="3">cv. Yunnan</strain>
        <tissue evidence="2">Vines</tissue>
    </source>
</reference>
<organism evidence="2 3">
    <name type="scientific">Cuscuta australis</name>
    <dbReference type="NCBI Taxonomy" id="267555"/>
    <lineage>
        <taxon>Eukaryota</taxon>
        <taxon>Viridiplantae</taxon>
        <taxon>Streptophyta</taxon>
        <taxon>Embryophyta</taxon>
        <taxon>Tracheophyta</taxon>
        <taxon>Spermatophyta</taxon>
        <taxon>Magnoliopsida</taxon>
        <taxon>eudicotyledons</taxon>
        <taxon>Gunneridae</taxon>
        <taxon>Pentapetalae</taxon>
        <taxon>asterids</taxon>
        <taxon>lamiids</taxon>
        <taxon>Solanales</taxon>
        <taxon>Convolvulaceae</taxon>
        <taxon>Cuscuteae</taxon>
        <taxon>Cuscuta</taxon>
        <taxon>Cuscuta subgen. Grammica</taxon>
        <taxon>Cuscuta sect. Cleistogrammica</taxon>
    </lineage>
</organism>
<name>A0A328CYS2_9ASTE</name>